<feature type="region of interest" description="Disordered" evidence="1">
    <location>
        <begin position="1"/>
        <end position="46"/>
    </location>
</feature>
<protein>
    <recommendedName>
        <fullName evidence="4">BTB domain-containing protein</fullName>
    </recommendedName>
</protein>
<dbReference type="AlphaFoldDB" id="A0A409X5U1"/>
<accession>A0A409X5U1</accession>
<organism evidence="2 3">
    <name type="scientific">Gymnopilus dilepis</name>
    <dbReference type="NCBI Taxonomy" id="231916"/>
    <lineage>
        <taxon>Eukaryota</taxon>
        <taxon>Fungi</taxon>
        <taxon>Dikarya</taxon>
        <taxon>Basidiomycota</taxon>
        <taxon>Agaricomycotina</taxon>
        <taxon>Agaricomycetes</taxon>
        <taxon>Agaricomycetidae</taxon>
        <taxon>Agaricales</taxon>
        <taxon>Agaricineae</taxon>
        <taxon>Hymenogastraceae</taxon>
        <taxon>Gymnopilus</taxon>
    </lineage>
</organism>
<gene>
    <name evidence="2" type="ORF">CVT26_002293</name>
</gene>
<evidence type="ECO:0008006" key="4">
    <source>
        <dbReference type="Google" id="ProtNLM"/>
    </source>
</evidence>
<feature type="compositionally biased region" description="Basic and acidic residues" evidence="1">
    <location>
        <begin position="1"/>
        <end position="30"/>
    </location>
</feature>
<evidence type="ECO:0000313" key="3">
    <source>
        <dbReference type="Proteomes" id="UP000284706"/>
    </source>
</evidence>
<dbReference type="Proteomes" id="UP000284706">
    <property type="component" value="Unassembled WGS sequence"/>
</dbReference>
<evidence type="ECO:0000256" key="1">
    <source>
        <dbReference type="SAM" id="MobiDB-lite"/>
    </source>
</evidence>
<dbReference type="OrthoDB" id="2923697at2759"/>
<evidence type="ECO:0000313" key="2">
    <source>
        <dbReference type="EMBL" id="PPQ86168.1"/>
    </source>
</evidence>
<sequence>TEGEKTGKTGKEEGGKEEGGKEKGGKVGGKEEEEGDEVRDPVVQRDETYFSADPAAGVFVRIGDVMFKVRRPFPLHIIFKSTRLTSLRVHEQIHEQLLSCCTFMVDQHERHVQEHGPTTEGRPLLFESAGVDEWRAFLWALYASTDTLSAPPETFDPTHISRLLLLLSLTQKYYIPRLHTWVLTTLHATAHSSVYMESCSSASLTSLLEAFLAYSLQLAGHERGRGRAYRGWEYHHRRPYPLSPASLEAQSEADDEKAHLALTHAAIQAITATWRKRLETKSAPSVPAILAVDRWVDGGADGQGLKLAQGVLECLKSLKGVAYYVHVQDMIDRQGGVGGGGLVHDDAGDRDRKGGGGGVTMRGALPLRADPKLSNGQVMRLLAGYFSLVSLWERLRLHPLPIPLPSASSSSSSSTPLSTSTSTSTPLSSSTNGPSNGTSTPRSSPSSSICTPAHHASKCIPTWERRWTHACGWRRIMGHSSADILGLLECLRDQLAGDEELKCAGAGGAGVGASYGASTTNGGSGGAKGVNGMKSAMNGGGTGNGGGQGIHPECRLAGLRAIRELRERTKEGLADHFYAVV</sequence>
<proteinExistence type="predicted"/>
<feature type="region of interest" description="Disordered" evidence="1">
    <location>
        <begin position="405"/>
        <end position="451"/>
    </location>
</feature>
<feature type="region of interest" description="Disordered" evidence="1">
    <location>
        <begin position="342"/>
        <end position="364"/>
    </location>
</feature>
<feature type="compositionally biased region" description="Basic and acidic residues" evidence="1">
    <location>
        <begin position="343"/>
        <end position="354"/>
    </location>
</feature>
<dbReference type="EMBL" id="NHYE01004126">
    <property type="protein sequence ID" value="PPQ86168.1"/>
    <property type="molecule type" value="Genomic_DNA"/>
</dbReference>
<reference evidence="2 3" key="1">
    <citation type="journal article" date="2018" name="Evol. Lett.">
        <title>Horizontal gene cluster transfer increased hallucinogenic mushroom diversity.</title>
        <authorList>
            <person name="Reynolds H.T."/>
            <person name="Vijayakumar V."/>
            <person name="Gluck-Thaler E."/>
            <person name="Korotkin H.B."/>
            <person name="Matheny P.B."/>
            <person name="Slot J.C."/>
        </authorList>
    </citation>
    <scope>NUCLEOTIDE SEQUENCE [LARGE SCALE GENOMIC DNA]</scope>
    <source>
        <strain evidence="2 3">SRW20</strain>
    </source>
</reference>
<keyword evidence="3" id="KW-1185">Reference proteome</keyword>
<dbReference type="InParanoid" id="A0A409X5U1"/>
<comment type="caution">
    <text evidence="2">The sequence shown here is derived from an EMBL/GenBank/DDBJ whole genome shotgun (WGS) entry which is preliminary data.</text>
</comment>
<name>A0A409X5U1_9AGAR</name>
<feature type="non-terminal residue" evidence="2">
    <location>
        <position position="1"/>
    </location>
</feature>